<dbReference type="AlphaFoldDB" id="A0A834Y010"/>
<gene>
    <name evidence="4" type="ORF">HCN44_003816</name>
</gene>
<keyword evidence="2" id="KW-1133">Transmembrane helix</keyword>
<keyword evidence="2" id="KW-0812">Transmembrane</keyword>
<feature type="compositionally biased region" description="Polar residues" evidence="1">
    <location>
        <begin position="31"/>
        <end position="41"/>
    </location>
</feature>
<feature type="transmembrane region" description="Helical" evidence="2">
    <location>
        <begin position="305"/>
        <end position="325"/>
    </location>
</feature>
<keyword evidence="2" id="KW-0472">Membrane</keyword>
<feature type="region of interest" description="Disordered" evidence="1">
    <location>
        <begin position="136"/>
        <end position="213"/>
    </location>
</feature>
<sequence>MSLNHLSYILCLTCALLVIIADKSIGVSINSDKNNNSTNQLGPIKPSPIDESAQQSSEKLTDNNSNGYLTKRDNTKEEIEQIHDDSSTKDKKEKLTRKIPGSSSSSSSSFLNRDDSNCCGSLFQVSDQLETSVITTRATESSRYPSENNNRYGNRPDIDRPGQSSSSSSSSSSSNSNSSPYGSQGNSPDRYGSRPPPSSSSSSAYGNGQYDYSGRPGLLRPGYGYGYGYNDNNGAYGTNGYEINHRPPLGGGGGIHFTNRPGGYGGMYGTNSEDNEFPTGSNAEEQPQSPASAHLQTQKAVALKALAGVALIGAAAALAANPVLLPLAGKKKKRSVSVGFDHQHFPYKFILDHVPHIQEKNIAEKFWNTPKCVSRLACEVQHEFFIQMSRDKSFIQDVPVIKKDIQRKLDELIIKGILQSEDLQQSLEILKKIAKQVQNTKSNCNVFVCKLYAP</sequence>
<protein>
    <recommendedName>
        <fullName evidence="6">Odorant-binding protein</fullName>
    </recommendedName>
</protein>
<evidence type="ECO:0008006" key="6">
    <source>
        <dbReference type="Google" id="ProtNLM"/>
    </source>
</evidence>
<keyword evidence="5" id="KW-1185">Reference proteome</keyword>
<feature type="compositionally biased region" description="Polar residues" evidence="1">
    <location>
        <begin position="136"/>
        <end position="152"/>
    </location>
</feature>
<feature type="compositionally biased region" description="Polar residues" evidence="1">
    <location>
        <begin position="52"/>
        <end position="68"/>
    </location>
</feature>
<accession>A0A834Y010</accession>
<evidence type="ECO:0000256" key="1">
    <source>
        <dbReference type="SAM" id="MobiDB-lite"/>
    </source>
</evidence>
<feature type="region of interest" description="Disordered" evidence="1">
    <location>
        <begin position="263"/>
        <end position="295"/>
    </location>
</feature>
<evidence type="ECO:0000256" key="3">
    <source>
        <dbReference type="SAM" id="SignalP"/>
    </source>
</evidence>
<name>A0A834Y010_APHGI</name>
<keyword evidence="3" id="KW-0732">Signal</keyword>
<dbReference type="OrthoDB" id="6423999at2759"/>
<feature type="signal peptide" evidence="3">
    <location>
        <begin position="1"/>
        <end position="26"/>
    </location>
</feature>
<evidence type="ECO:0000313" key="5">
    <source>
        <dbReference type="Proteomes" id="UP000639338"/>
    </source>
</evidence>
<dbReference type="EMBL" id="JACMRX010000002">
    <property type="protein sequence ID" value="KAF7994344.1"/>
    <property type="molecule type" value="Genomic_DNA"/>
</dbReference>
<dbReference type="Proteomes" id="UP000639338">
    <property type="component" value="Unassembled WGS sequence"/>
</dbReference>
<organism evidence="4 5">
    <name type="scientific">Aphidius gifuensis</name>
    <name type="common">Parasitoid wasp</name>
    <dbReference type="NCBI Taxonomy" id="684658"/>
    <lineage>
        <taxon>Eukaryota</taxon>
        <taxon>Metazoa</taxon>
        <taxon>Ecdysozoa</taxon>
        <taxon>Arthropoda</taxon>
        <taxon>Hexapoda</taxon>
        <taxon>Insecta</taxon>
        <taxon>Pterygota</taxon>
        <taxon>Neoptera</taxon>
        <taxon>Endopterygota</taxon>
        <taxon>Hymenoptera</taxon>
        <taxon>Apocrita</taxon>
        <taxon>Ichneumonoidea</taxon>
        <taxon>Braconidae</taxon>
        <taxon>Aphidiinae</taxon>
        <taxon>Aphidius</taxon>
    </lineage>
</organism>
<evidence type="ECO:0000313" key="4">
    <source>
        <dbReference type="EMBL" id="KAF7994344.1"/>
    </source>
</evidence>
<feature type="region of interest" description="Disordered" evidence="1">
    <location>
        <begin position="31"/>
        <end position="112"/>
    </location>
</feature>
<feature type="compositionally biased region" description="Polar residues" evidence="1">
    <location>
        <begin position="278"/>
        <end position="295"/>
    </location>
</feature>
<feature type="compositionally biased region" description="Basic and acidic residues" evidence="1">
    <location>
        <begin position="70"/>
        <end position="93"/>
    </location>
</feature>
<feature type="compositionally biased region" description="Low complexity" evidence="1">
    <location>
        <begin position="161"/>
        <end position="188"/>
    </location>
</feature>
<evidence type="ECO:0000256" key="2">
    <source>
        <dbReference type="SAM" id="Phobius"/>
    </source>
</evidence>
<feature type="chain" id="PRO_5032936439" description="Odorant-binding protein" evidence="3">
    <location>
        <begin position="27"/>
        <end position="454"/>
    </location>
</feature>
<comment type="caution">
    <text evidence="4">The sequence shown here is derived from an EMBL/GenBank/DDBJ whole genome shotgun (WGS) entry which is preliminary data.</text>
</comment>
<proteinExistence type="predicted"/>
<reference evidence="4 5" key="1">
    <citation type="submission" date="2020-08" db="EMBL/GenBank/DDBJ databases">
        <title>Aphidius gifuensis genome sequencing and assembly.</title>
        <authorList>
            <person name="Du Z."/>
        </authorList>
    </citation>
    <scope>NUCLEOTIDE SEQUENCE [LARGE SCALE GENOMIC DNA]</scope>
    <source>
        <strain evidence="4">YNYX2018</strain>
        <tissue evidence="4">Adults</tissue>
    </source>
</reference>